<protein>
    <submittedName>
        <fullName evidence="2">Uncharacterized protein</fullName>
    </submittedName>
</protein>
<name>A0A4Y2LMB2_ARAVE</name>
<dbReference type="EMBL" id="BGPR01006042">
    <property type="protein sequence ID" value="GBN15579.1"/>
    <property type="molecule type" value="Genomic_DNA"/>
</dbReference>
<keyword evidence="3" id="KW-1185">Reference proteome</keyword>
<sequence length="136" mass="15589">MNEFFFIYNIPRTVVSTHLPISKNLLSETKWSSFSRVEERAQRRALLEQSSTVRYLSCPSPLRASTSYQPQGDWPLRIIWYATGAIQGESSEESGLEPETLGPSKPRTHHRQTDWPQLLSRRGSNQHIGGLFENET</sequence>
<evidence type="ECO:0000256" key="1">
    <source>
        <dbReference type="SAM" id="MobiDB-lite"/>
    </source>
</evidence>
<feature type="region of interest" description="Disordered" evidence="1">
    <location>
        <begin position="89"/>
        <end position="136"/>
    </location>
</feature>
<organism evidence="2 3">
    <name type="scientific">Araneus ventricosus</name>
    <name type="common">Orbweaver spider</name>
    <name type="synonym">Epeira ventricosa</name>
    <dbReference type="NCBI Taxonomy" id="182803"/>
    <lineage>
        <taxon>Eukaryota</taxon>
        <taxon>Metazoa</taxon>
        <taxon>Ecdysozoa</taxon>
        <taxon>Arthropoda</taxon>
        <taxon>Chelicerata</taxon>
        <taxon>Arachnida</taxon>
        <taxon>Araneae</taxon>
        <taxon>Araneomorphae</taxon>
        <taxon>Entelegynae</taxon>
        <taxon>Araneoidea</taxon>
        <taxon>Araneidae</taxon>
        <taxon>Araneus</taxon>
    </lineage>
</organism>
<proteinExistence type="predicted"/>
<accession>A0A4Y2LMB2</accession>
<dbReference type="Proteomes" id="UP000499080">
    <property type="component" value="Unassembled WGS sequence"/>
</dbReference>
<reference evidence="2 3" key="1">
    <citation type="journal article" date="2019" name="Sci. Rep.">
        <title>Orb-weaving spider Araneus ventricosus genome elucidates the spidroin gene catalogue.</title>
        <authorList>
            <person name="Kono N."/>
            <person name="Nakamura H."/>
            <person name="Ohtoshi R."/>
            <person name="Moran D.A.P."/>
            <person name="Shinohara A."/>
            <person name="Yoshida Y."/>
            <person name="Fujiwara M."/>
            <person name="Mori M."/>
            <person name="Tomita M."/>
            <person name="Arakawa K."/>
        </authorList>
    </citation>
    <scope>NUCLEOTIDE SEQUENCE [LARGE SCALE GENOMIC DNA]</scope>
</reference>
<comment type="caution">
    <text evidence="2">The sequence shown here is derived from an EMBL/GenBank/DDBJ whole genome shotgun (WGS) entry which is preliminary data.</text>
</comment>
<evidence type="ECO:0000313" key="3">
    <source>
        <dbReference type="Proteomes" id="UP000499080"/>
    </source>
</evidence>
<dbReference type="AlphaFoldDB" id="A0A4Y2LMB2"/>
<gene>
    <name evidence="2" type="ORF">AVEN_241079_1</name>
</gene>
<evidence type="ECO:0000313" key="2">
    <source>
        <dbReference type="EMBL" id="GBN15579.1"/>
    </source>
</evidence>